<dbReference type="EMBL" id="JBBPBN010000016">
    <property type="protein sequence ID" value="KAK9021786.1"/>
    <property type="molecule type" value="Genomic_DNA"/>
</dbReference>
<evidence type="ECO:0000256" key="1">
    <source>
        <dbReference type="SAM" id="MobiDB-lite"/>
    </source>
</evidence>
<name>A0ABR2S9X7_9ROSI</name>
<reference evidence="2 3" key="1">
    <citation type="journal article" date="2024" name="G3 (Bethesda)">
        <title>Genome assembly of Hibiscus sabdariffa L. provides insights into metabolisms of medicinal natural products.</title>
        <authorList>
            <person name="Kim T."/>
        </authorList>
    </citation>
    <scope>NUCLEOTIDE SEQUENCE [LARGE SCALE GENOMIC DNA]</scope>
    <source>
        <strain evidence="2">TK-2024</strain>
        <tissue evidence="2">Old leaves</tissue>
    </source>
</reference>
<evidence type="ECO:0000313" key="3">
    <source>
        <dbReference type="Proteomes" id="UP001396334"/>
    </source>
</evidence>
<feature type="compositionally biased region" description="Low complexity" evidence="1">
    <location>
        <begin position="59"/>
        <end position="72"/>
    </location>
</feature>
<gene>
    <name evidence="2" type="ORF">V6N11_011756</name>
</gene>
<dbReference type="Proteomes" id="UP001396334">
    <property type="component" value="Unassembled WGS sequence"/>
</dbReference>
<keyword evidence="3" id="KW-1185">Reference proteome</keyword>
<sequence>MGQAGHHYNGTQYAAPGMGQPTMPPQPSAGWGASAVPAVPHSMPGQMSNHNPYNPPASMPQMNPRMMQMPGQSGVPANASTVPPFRPNHI</sequence>
<proteinExistence type="predicted"/>
<comment type="caution">
    <text evidence="2">The sequence shown here is derived from an EMBL/GenBank/DDBJ whole genome shotgun (WGS) entry which is preliminary data.</text>
</comment>
<organism evidence="2 3">
    <name type="scientific">Hibiscus sabdariffa</name>
    <name type="common">roselle</name>
    <dbReference type="NCBI Taxonomy" id="183260"/>
    <lineage>
        <taxon>Eukaryota</taxon>
        <taxon>Viridiplantae</taxon>
        <taxon>Streptophyta</taxon>
        <taxon>Embryophyta</taxon>
        <taxon>Tracheophyta</taxon>
        <taxon>Spermatophyta</taxon>
        <taxon>Magnoliopsida</taxon>
        <taxon>eudicotyledons</taxon>
        <taxon>Gunneridae</taxon>
        <taxon>Pentapetalae</taxon>
        <taxon>rosids</taxon>
        <taxon>malvids</taxon>
        <taxon>Malvales</taxon>
        <taxon>Malvaceae</taxon>
        <taxon>Malvoideae</taxon>
        <taxon>Hibiscus</taxon>
    </lineage>
</organism>
<accession>A0ABR2S9X7</accession>
<protein>
    <submittedName>
        <fullName evidence="2">Uncharacterized protein</fullName>
    </submittedName>
</protein>
<evidence type="ECO:0000313" key="2">
    <source>
        <dbReference type="EMBL" id="KAK9021786.1"/>
    </source>
</evidence>
<feature type="region of interest" description="Disordered" evidence="1">
    <location>
        <begin position="1"/>
        <end position="90"/>
    </location>
</feature>